<dbReference type="SUPFAM" id="SSF56300">
    <property type="entry name" value="Metallo-dependent phosphatases"/>
    <property type="match status" value="1"/>
</dbReference>
<dbReference type="EMBL" id="PCSH01000061">
    <property type="protein sequence ID" value="PIP41455.1"/>
    <property type="molecule type" value="Genomic_DNA"/>
</dbReference>
<organism evidence="2 3">
    <name type="scientific">Candidatus Desantisbacteria bacterium CG23_combo_of_CG06-09_8_20_14_all_40_23</name>
    <dbReference type="NCBI Taxonomy" id="1974550"/>
    <lineage>
        <taxon>Bacteria</taxon>
        <taxon>Candidatus Desantisiibacteriota</taxon>
    </lineage>
</organism>
<protein>
    <recommendedName>
        <fullName evidence="4">Calcineurin-like phosphoesterase domain-containing protein</fullName>
    </recommendedName>
</protein>
<comment type="similarity">
    <text evidence="1">Belongs to the 5'-nucleotidase family.</text>
</comment>
<dbReference type="InterPro" id="IPR029052">
    <property type="entry name" value="Metallo-depent_PP-like"/>
</dbReference>
<gene>
    <name evidence="2" type="ORF">COX18_03290</name>
</gene>
<evidence type="ECO:0000256" key="1">
    <source>
        <dbReference type="RuleBase" id="RU362119"/>
    </source>
</evidence>
<evidence type="ECO:0000313" key="2">
    <source>
        <dbReference type="EMBL" id="PIP41455.1"/>
    </source>
</evidence>
<dbReference type="GO" id="GO:0030288">
    <property type="term" value="C:outer membrane-bounded periplasmic space"/>
    <property type="evidence" value="ECO:0007669"/>
    <property type="project" value="TreeGrafter"/>
</dbReference>
<dbReference type="PRINTS" id="PR01607">
    <property type="entry name" value="APYRASEFAMLY"/>
</dbReference>
<keyword evidence="1" id="KW-0378">Hydrolase</keyword>
<sequence length="317" mass="35964">MEKVLLMLIIMPILLRVNTCYAEDIHPMDEKESITIIYTGNTDGYLESCHCLGNPFGGLAKRATCLKRLQKEKSNLVFVDSGDLFPKDPDELKAEYCLKVIKLLKYDAIMIGDQEFILGSNFIKQHIDKDKLPFIAANMSLCVNNSCIRLACPFVIKQVGKYSVGIIGVISDNAFDAFAFLPKDKIENLSIHDPITALENFISMLKKENNPDLIVVLSHMGYKKDKEIAKRVKGIDVIVGRHSHELLRTPVQIEKTILLHPGEKGQYIGVFSINMITKKMYNRMIPLSKDIPDDSQISRIINQYTKSVKKKTKRLEF</sequence>
<dbReference type="Gene3D" id="3.60.21.10">
    <property type="match status" value="1"/>
</dbReference>
<reference evidence="2 3" key="1">
    <citation type="submission" date="2017-09" db="EMBL/GenBank/DDBJ databases">
        <title>Depth-based differentiation of microbial function through sediment-hosted aquifers and enrichment of novel symbionts in the deep terrestrial subsurface.</title>
        <authorList>
            <person name="Probst A.J."/>
            <person name="Ladd B."/>
            <person name="Jarett J.K."/>
            <person name="Geller-Mcgrath D.E."/>
            <person name="Sieber C.M."/>
            <person name="Emerson J.B."/>
            <person name="Anantharaman K."/>
            <person name="Thomas B.C."/>
            <person name="Malmstrom R."/>
            <person name="Stieglmeier M."/>
            <person name="Klingl A."/>
            <person name="Woyke T."/>
            <person name="Ryan C.M."/>
            <person name="Banfield J.F."/>
        </authorList>
    </citation>
    <scope>NUCLEOTIDE SEQUENCE [LARGE SCALE GENOMIC DNA]</scope>
    <source>
        <strain evidence="2">CG23_combo_of_CG06-09_8_20_14_all_40_23</strain>
    </source>
</reference>
<dbReference type="Proteomes" id="UP000231067">
    <property type="component" value="Unassembled WGS sequence"/>
</dbReference>
<dbReference type="InterPro" id="IPR006179">
    <property type="entry name" value="5_nucleotidase/apyrase"/>
</dbReference>
<dbReference type="PANTHER" id="PTHR11575">
    <property type="entry name" value="5'-NUCLEOTIDASE-RELATED"/>
    <property type="match status" value="1"/>
</dbReference>
<dbReference type="AlphaFoldDB" id="A0A2H0A7M2"/>
<accession>A0A2H0A7M2</accession>
<comment type="caution">
    <text evidence="2">The sequence shown here is derived from an EMBL/GenBank/DDBJ whole genome shotgun (WGS) entry which is preliminary data.</text>
</comment>
<dbReference type="GO" id="GO:0009166">
    <property type="term" value="P:nucleotide catabolic process"/>
    <property type="evidence" value="ECO:0007669"/>
    <property type="project" value="InterPro"/>
</dbReference>
<evidence type="ECO:0008006" key="4">
    <source>
        <dbReference type="Google" id="ProtNLM"/>
    </source>
</evidence>
<keyword evidence="1" id="KW-0547">Nucleotide-binding</keyword>
<name>A0A2H0A7M2_9BACT</name>
<evidence type="ECO:0000313" key="3">
    <source>
        <dbReference type="Proteomes" id="UP000231067"/>
    </source>
</evidence>
<dbReference type="PANTHER" id="PTHR11575:SF24">
    <property type="entry name" value="5'-NUCLEOTIDASE"/>
    <property type="match status" value="1"/>
</dbReference>
<dbReference type="GO" id="GO:0000166">
    <property type="term" value="F:nucleotide binding"/>
    <property type="evidence" value="ECO:0007669"/>
    <property type="project" value="UniProtKB-KW"/>
</dbReference>
<proteinExistence type="inferred from homology"/>
<dbReference type="GO" id="GO:0016787">
    <property type="term" value="F:hydrolase activity"/>
    <property type="evidence" value="ECO:0007669"/>
    <property type="project" value="UniProtKB-KW"/>
</dbReference>